<dbReference type="InParanoid" id="A8NCA4"/>
<evidence type="ECO:0000313" key="1">
    <source>
        <dbReference type="EMBL" id="EAU89377.2"/>
    </source>
</evidence>
<dbReference type="VEuPathDB" id="FungiDB:CC1G_11073"/>
<dbReference type="KEGG" id="cci:CC1G_11073"/>
<dbReference type="RefSeq" id="XP_001832448.2">
    <property type="nucleotide sequence ID" value="XM_001832396.2"/>
</dbReference>
<dbReference type="AlphaFoldDB" id="A8NCA4"/>
<dbReference type="OrthoDB" id="3191568at2759"/>
<accession>A8NCA4</accession>
<proteinExistence type="predicted"/>
<dbReference type="GeneID" id="6008935"/>
<protein>
    <submittedName>
        <fullName evidence="1">Uncharacterized protein</fullName>
    </submittedName>
</protein>
<evidence type="ECO:0000313" key="2">
    <source>
        <dbReference type="Proteomes" id="UP000001861"/>
    </source>
</evidence>
<dbReference type="STRING" id="240176.A8NCA4"/>
<gene>
    <name evidence="1" type="ORF">CC1G_11073</name>
</gene>
<keyword evidence="2" id="KW-1185">Reference proteome</keyword>
<sequence length="115" mass="12636">MYYNNPFGAWAESSSASGASVFGALPYPTDPANLQTFYFTNLNPTIFNSTVVGPRAQPCYQVATDAQNPGYTVIKNAEGRSISLIEWQQHPYVEVRGIVSKRAIGSWLRLSASQE</sequence>
<dbReference type="Proteomes" id="UP000001861">
    <property type="component" value="Unassembled WGS sequence"/>
</dbReference>
<dbReference type="OMA" id="WQPHATI"/>
<dbReference type="HOGENOM" id="CLU_1846125_0_0_1"/>
<dbReference type="EMBL" id="AACS02000009">
    <property type="protein sequence ID" value="EAU89377.2"/>
    <property type="molecule type" value="Genomic_DNA"/>
</dbReference>
<dbReference type="eggNOG" id="ENOG502SPIU">
    <property type="taxonomic scope" value="Eukaryota"/>
</dbReference>
<organism evidence="1 2">
    <name type="scientific">Coprinopsis cinerea (strain Okayama-7 / 130 / ATCC MYA-4618 / FGSC 9003)</name>
    <name type="common">Inky cap fungus</name>
    <name type="synonym">Hormographiella aspergillata</name>
    <dbReference type="NCBI Taxonomy" id="240176"/>
    <lineage>
        <taxon>Eukaryota</taxon>
        <taxon>Fungi</taxon>
        <taxon>Dikarya</taxon>
        <taxon>Basidiomycota</taxon>
        <taxon>Agaricomycotina</taxon>
        <taxon>Agaricomycetes</taxon>
        <taxon>Agaricomycetidae</taxon>
        <taxon>Agaricales</taxon>
        <taxon>Agaricineae</taxon>
        <taxon>Psathyrellaceae</taxon>
        <taxon>Coprinopsis</taxon>
    </lineage>
</organism>
<name>A8NCA4_COPC7</name>
<comment type="caution">
    <text evidence="1">The sequence shown here is derived from an EMBL/GenBank/DDBJ whole genome shotgun (WGS) entry which is preliminary data.</text>
</comment>
<reference evidence="1 2" key="1">
    <citation type="journal article" date="2010" name="Proc. Natl. Acad. Sci. U.S.A.">
        <title>Insights into evolution of multicellular fungi from the assembled chromosomes of the mushroom Coprinopsis cinerea (Coprinus cinereus).</title>
        <authorList>
            <person name="Stajich J.E."/>
            <person name="Wilke S.K."/>
            <person name="Ahren D."/>
            <person name="Au C.H."/>
            <person name="Birren B.W."/>
            <person name="Borodovsky M."/>
            <person name="Burns C."/>
            <person name="Canback B."/>
            <person name="Casselton L.A."/>
            <person name="Cheng C.K."/>
            <person name="Deng J."/>
            <person name="Dietrich F.S."/>
            <person name="Fargo D.C."/>
            <person name="Farman M.L."/>
            <person name="Gathman A.C."/>
            <person name="Goldberg J."/>
            <person name="Guigo R."/>
            <person name="Hoegger P.J."/>
            <person name="Hooker J.B."/>
            <person name="Huggins A."/>
            <person name="James T.Y."/>
            <person name="Kamada T."/>
            <person name="Kilaru S."/>
            <person name="Kodira C."/>
            <person name="Kues U."/>
            <person name="Kupfer D."/>
            <person name="Kwan H.S."/>
            <person name="Lomsadze A."/>
            <person name="Li W."/>
            <person name="Lilly W.W."/>
            <person name="Ma L.J."/>
            <person name="Mackey A.J."/>
            <person name="Manning G."/>
            <person name="Martin F."/>
            <person name="Muraguchi H."/>
            <person name="Natvig D.O."/>
            <person name="Palmerini H."/>
            <person name="Ramesh M.A."/>
            <person name="Rehmeyer C.J."/>
            <person name="Roe B.A."/>
            <person name="Shenoy N."/>
            <person name="Stanke M."/>
            <person name="Ter-Hovhannisyan V."/>
            <person name="Tunlid A."/>
            <person name="Velagapudi R."/>
            <person name="Vision T.J."/>
            <person name="Zeng Q."/>
            <person name="Zolan M.E."/>
            <person name="Pukkila P.J."/>
        </authorList>
    </citation>
    <scope>NUCLEOTIDE SEQUENCE [LARGE SCALE GENOMIC DNA]</scope>
    <source>
        <strain evidence="2">Okayama-7 / 130 / ATCC MYA-4618 / FGSC 9003</strain>
    </source>
</reference>